<dbReference type="InterPro" id="IPR035903">
    <property type="entry name" value="HesB-like_dom_sf"/>
</dbReference>
<dbReference type="PANTHER" id="PTHR43011">
    <property type="entry name" value="IRON-SULFUR CLUSTER ASSEMBLY 2 HOMOLOG, MITOCHONDRIAL"/>
    <property type="match status" value="1"/>
</dbReference>
<evidence type="ECO:0000256" key="2">
    <source>
        <dbReference type="ARBA" id="ARBA00005151"/>
    </source>
</evidence>
<dbReference type="Proteomes" id="UP000332933">
    <property type="component" value="Unassembled WGS sequence"/>
</dbReference>
<dbReference type="Pfam" id="PF01521">
    <property type="entry name" value="Fe-S_biosyn"/>
    <property type="match status" value="1"/>
</dbReference>
<keyword evidence="4" id="KW-0411">Iron-sulfur</keyword>
<dbReference type="AlphaFoldDB" id="A0A485L7K0"/>
<sequence length="170" mass="18412">MVIGHTACFKNSVDAARALPMLRRVLAVLPPAASTTRRCFSDFLPDLIITNAATKQLNALNRNAENKQYLRVAVEGGGCSGFQYVVTLEDAPIGKMTMHVNFTYPGVAEDEDRVFEKDGAQVVVDETSMELLKGSTVDFAQELIRSSFTIINNPNASSGCGCGSSFELKE</sequence>
<evidence type="ECO:0000256" key="6">
    <source>
        <dbReference type="ARBA" id="ARBA00023004"/>
    </source>
</evidence>
<proteinExistence type="inferred from homology"/>
<evidence type="ECO:0000313" key="11">
    <source>
        <dbReference type="Proteomes" id="UP000332933"/>
    </source>
</evidence>
<dbReference type="FunFam" id="2.60.300.12:FF:000006">
    <property type="entry name" value="Iron-sulfur cluster assembly 2 mitochondrial"/>
    <property type="match status" value="1"/>
</dbReference>
<protein>
    <submittedName>
        <fullName evidence="10">Aste57867_16949 protein</fullName>
    </submittedName>
</protein>
<dbReference type="OrthoDB" id="1938621at2759"/>
<accession>A0A485L7K0</accession>
<dbReference type="EMBL" id="CAADRA010006025">
    <property type="protein sequence ID" value="VFT93711.1"/>
    <property type="molecule type" value="Genomic_DNA"/>
</dbReference>
<evidence type="ECO:0000313" key="9">
    <source>
        <dbReference type="EMBL" id="KAF0691910.1"/>
    </source>
</evidence>
<keyword evidence="4" id="KW-0004">4Fe-4S</keyword>
<evidence type="ECO:0000256" key="1">
    <source>
        <dbReference type="ARBA" id="ARBA00004173"/>
    </source>
</evidence>
<evidence type="ECO:0000256" key="7">
    <source>
        <dbReference type="ARBA" id="ARBA00023128"/>
    </source>
</evidence>
<evidence type="ECO:0000259" key="8">
    <source>
        <dbReference type="Pfam" id="PF01521"/>
    </source>
</evidence>
<dbReference type="InterPro" id="IPR016092">
    <property type="entry name" value="ATAP"/>
</dbReference>
<evidence type="ECO:0000256" key="5">
    <source>
        <dbReference type="ARBA" id="ARBA00022723"/>
    </source>
</evidence>
<dbReference type="GO" id="GO:0051537">
    <property type="term" value="F:2 iron, 2 sulfur cluster binding"/>
    <property type="evidence" value="ECO:0007669"/>
    <property type="project" value="TreeGrafter"/>
</dbReference>
<comment type="similarity">
    <text evidence="3">Belongs to the HesB/IscA family.</text>
</comment>
<comment type="pathway">
    <text evidence="2">Cofactor biosynthesis; iron-sulfur cluster biosynthesis.</text>
</comment>
<organism evidence="10 11">
    <name type="scientific">Aphanomyces stellatus</name>
    <dbReference type="NCBI Taxonomy" id="120398"/>
    <lineage>
        <taxon>Eukaryota</taxon>
        <taxon>Sar</taxon>
        <taxon>Stramenopiles</taxon>
        <taxon>Oomycota</taxon>
        <taxon>Saprolegniomycetes</taxon>
        <taxon>Saprolegniales</taxon>
        <taxon>Verrucalvaceae</taxon>
        <taxon>Aphanomyces</taxon>
    </lineage>
</organism>
<evidence type="ECO:0000256" key="4">
    <source>
        <dbReference type="ARBA" id="ARBA00022485"/>
    </source>
</evidence>
<feature type="domain" description="Core" evidence="8">
    <location>
        <begin position="47"/>
        <end position="163"/>
    </location>
</feature>
<keyword evidence="5" id="KW-0479">Metal-binding</keyword>
<dbReference type="PANTHER" id="PTHR43011:SF1">
    <property type="entry name" value="IRON-SULFUR CLUSTER ASSEMBLY 2 HOMOLOG, MITOCHONDRIAL"/>
    <property type="match status" value="1"/>
</dbReference>
<reference evidence="10 11" key="1">
    <citation type="submission" date="2019-03" db="EMBL/GenBank/DDBJ databases">
        <authorList>
            <person name="Gaulin E."/>
            <person name="Dumas B."/>
        </authorList>
    </citation>
    <scope>NUCLEOTIDE SEQUENCE [LARGE SCALE GENOMIC DNA]</scope>
    <source>
        <strain evidence="10">CBS 568.67</strain>
    </source>
</reference>
<keyword evidence="6" id="KW-0408">Iron</keyword>
<dbReference type="GO" id="GO:0016226">
    <property type="term" value="P:iron-sulfur cluster assembly"/>
    <property type="evidence" value="ECO:0007669"/>
    <property type="project" value="InterPro"/>
</dbReference>
<evidence type="ECO:0000313" key="10">
    <source>
        <dbReference type="EMBL" id="VFT93711.1"/>
    </source>
</evidence>
<dbReference type="NCBIfam" id="TIGR00049">
    <property type="entry name" value="iron-sulfur cluster assembly accessory protein"/>
    <property type="match status" value="1"/>
</dbReference>
<keyword evidence="11" id="KW-1185">Reference proteome</keyword>
<comment type="subcellular location">
    <subcellularLocation>
        <location evidence="1">Mitochondrion</location>
    </subcellularLocation>
</comment>
<dbReference type="GO" id="GO:0051539">
    <property type="term" value="F:4 iron, 4 sulfur cluster binding"/>
    <property type="evidence" value="ECO:0007669"/>
    <property type="project" value="UniProtKB-KW"/>
</dbReference>
<name>A0A485L7K0_9STRA</name>
<dbReference type="GO" id="GO:0005506">
    <property type="term" value="F:iron ion binding"/>
    <property type="evidence" value="ECO:0007669"/>
    <property type="project" value="TreeGrafter"/>
</dbReference>
<dbReference type="InterPro" id="IPR000361">
    <property type="entry name" value="ATAP_core_dom"/>
</dbReference>
<dbReference type="SUPFAM" id="SSF89360">
    <property type="entry name" value="HesB-like domain"/>
    <property type="match status" value="1"/>
</dbReference>
<gene>
    <name evidence="10" type="primary">Aste57867_16949</name>
    <name evidence="9" type="ORF">As57867_016891</name>
    <name evidence="10" type="ORF">ASTE57867_16949</name>
</gene>
<keyword evidence="7" id="KW-0496">Mitochondrion</keyword>
<dbReference type="Gene3D" id="2.60.300.12">
    <property type="entry name" value="HesB-like domain"/>
    <property type="match status" value="1"/>
</dbReference>
<reference evidence="9" key="2">
    <citation type="submission" date="2019-06" db="EMBL/GenBank/DDBJ databases">
        <title>Genomics analysis of Aphanomyces spp. identifies a new class of oomycete effector associated with host adaptation.</title>
        <authorList>
            <person name="Gaulin E."/>
        </authorList>
    </citation>
    <scope>NUCLEOTIDE SEQUENCE</scope>
    <source>
        <strain evidence="9">CBS 578.67</strain>
    </source>
</reference>
<evidence type="ECO:0000256" key="3">
    <source>
        <dbReference type="ARBA" id="ARBA00006718"/>
    </source>
</evidence>
<dbReference type="GO" id="GO:0120510">
    <property type="term" value="C:mitochondrial [4Fe-4S] assembly complex"/>
    <property type="evidence" value="ECO:0007669"/>
    <property type="project" value="UniProtKB-ARBA"/>
</dbReference>
<dbReference type="EMBL" id="VJMH01006004">
    <property type="protein sequence ID" value="KAF0691910.1"/>
    <property type="molecule type" value="Genomic_DNA"/>
</dbReference>